<keyword evidence="11" id="KW-1185">Reference proteome</keyword>
<organism evidence="10 11">
    <name type="scientific">Cardiosporidium cionae</name>
    <dbReference type="NCBI Taxonomy" id="476202"/>
    <lineage>
        <taxon>Eukaryota</taxon>
        <taxon>Sar</taxon>
        <taxon>Alveolata</taxon>
        <taxon>Apicomplexa</taxon>
        <taxon>Aconoidasida</taxon>
        <taxon>Nephromycida</taxon>
        <taxon>Cardiosporidium</taxon>
    </lineage>
</organism>
<dbReference type="InterPro" id="IPR000253">
    <property type="entry name" value="FHA_dom"/>
</dbReference>
<feature type="domain" description="RING-type" evidence="9">
    <location>
        <begin position="154"/>
        <end position="192"/>
    </location>
</feature>
<dbReference type="PANTHER" id="PTHR23327">
    <property type="entry name" value="RING FINGER PROTEIN 127"/>
    <property type="match status" value="1"/>
</dbReference>
<dbReference type="PROSITE" id="PS50006">
    <property type="entry name" value="FHA_DOMAIN"/>
    <property type="match status" value="1"/>
</dbReference>
<evidence type="ECO:0000259" key="9">
    <source>
        <dbReference type="PROSITE" id="PS50089"/>
    </source>
</evidence>
<feature type="region of interest" description="Disordered" evidence="7">
    <location>
        <begin position="1"/>
        <end position="39"/>
    </location>
</feature>
<keyword evidence="3" id="KW-0479">Metal-binding</keyword>
<keyword evidence="4 6" id="KW-0863">Zinc-finger</keyword>
<dbReference type="Pfam" id="PF13920">
    <property type="entry name" value="zf-C3HC4_3"/>
    <property type="match status" value="1"/>
</dbReference>
<dbReference type="Gene3D" id="3.30.40.10">
    <property type="entry name" value="Zinc/RING finger domain, C3HC4 (zinc finger)"/>
    <property type="match status" value="1"/>
</dbReference>
<dbReference type="Proteomes" id="UP000823046">
    <property type="component" value="Unassembled WGS sequence"/>
</dbReference>
<dbReference type="SMART" id="SM00240">
    <property type="entry name" value="FHA"/>
    <property type="match status" value="2"/>
</dbReference>
<dbReference type="PROSITE" id="PS50089">
    <property type="entry name" value="ZF_RING_2"/>
    <property type="match status" value="1"/>
</dbReference>
<feature type="compositionally biased region" description="Low complexity" evidence="7">
    <location>
        <begin position="506"/>
        <end position="516"/>
    </location>
</feature>
<dbReference type="CDD" id="cd00060">
    <property type="entry name" value="FHA"/>
    <property type="match status" value="2"/>
</dbReference>
<dbReference type="Gene3D" id="2.60.200.20">
    <property type="match status" value="2"/>
</dbReference>
<reference evidence="10 11" key="1">
    <citation type="journal article" date="2020" name="bioRxiv">
        <title>Metabolic contributions of an alphaproteobacterial endosymbiont in the apicomplexan Cardiosporidium cionae.</title>
        <authorList>
            <person name="Hunter E.S."/>
            <person name="Paight C.J."/>
            <person name="Lane C.E."/>
        </authorList>
    </citation>
    <scope>NUCLEOTIDE SEQUENCE [LARGE SCALE GENOMIC DNA]</scope>
    <source>
        <strain evidence="10">ESH_2018</strain>
    </source>
</reference>
<evidence type="ECO:0000256" key="1">
    <source>
        <dbReference type="ARBA" id="ARBA00005797"/>
    </source>
</evidence>
<evidence type="ECO:0000313" key="10">
    <source>
        <dbReference type="EMBL" id="KAF8819011.1"/>
    </source>
</evidence>
<sequence>MSSIPPAATSSHPHGEGDGVHTLSPSLRGPLPASDERLQISSPIPSSFAYDVSSSNTMAESSLLSHVMSSNQRQNHETETSSHQREWQNLPIESSKVSSSSEIGEEVRNREHFCISEASMAMIPSQNGKEISEGDAPTLQDPAVSHGLLSELTCSICLEYFHLPVTLSCGHTYCRYCVGSTKLPGKRCPLCRQPIGNPLCINTVLTNLIEQMSLKRAIIPNIPFDPENQKWWPPTLSKPLITLPLFLRILVEELSMDAFFLGDLIACIIDLMEKNKKWSHTRWMIGPTDFEYISEIIGFDKTDEKGSSERLQQWVEHYVRKFPEVCFHESPEMGALFKIAPDKIHRVTENAVCVISQKARLPWDCGRHDKSLIRLPHSSVSLNHLLFVKGISSPLGLIDCDSTIGTVMRIKSPHILKNGDIIHLGDRVLIKISFITSSSSLSSFVWNSSKQEIVASPDKLLEEIDNEEIQRDMPPSSSLEMVNADENSHQEKQDTSSSFPSPPLSSLPQEESFLPSSTSFSESLEEKAFSQAAQRATQWELFREGLPLESMVLLKFQSDGTEIEVDPRGAILGRGKSTPQLCGFKKIQVTSNDGWISREHCMIRYDGSRPPTERWILEDKSTLGTFIKLPPFNDPIPLAHGDIFKVGQCRVEVAYDKHTNSIFGYTSPPTPSQPPPTLLNP</sequence>
<feature type="compositionally biased region" description="Low complexity" evidence="7">
    <location>
        <begin position="92"/>
        <end position="102"/>
    </location>
</feature>
<dbReference type="SUPFAM" id="SSF57850">
    <property type="entry name" value="RING/U-box"/>
    <property type="match status" value="1"/>
</dbReference>
<evidence type="ECO:0000256" key="3">
    <source>
        <dbReference type="ARBA" id="ARBA00022723"/>
    </source>
</evidence>
<feature type="compositionally biased region" description="Polar residues" evidence="7">
    <location>
        <begin position="1"/>
        <end position="12"/>
    </location>
</feature>
<evidence type="ECO:0000256" key="4">
    <source>
        <dbReference type="ARBA" id="ARBA00022771"/>
    </source>
</evidence>
<feature type="non-terminal residue" evidence="10">
    <location>
        <position position="681"/>
    </location>
</feature>
<name>A0ABQ7J4R2_9APIC</name>
<evidence type="ECO:0000256" key="2">
    <source>
        <dbReference type="ARBA" id="ARBA00017908"/>
    </source>
</evidence>
<gene>
    <name evidence="10" type="ORF">IE077_001917</name>
</gene>
<evidence type="ECO:0000256" key="5">
    <source>
        <dbReference type="ARBA" id="ARBA00022833"/>
    </source>
</evidence>
<evidence type="ECO:0000256" key="7">
    <source>
        <dbReference type="SAM" id="MobiDB-lite"/>
    </source>
</evidence>
<dbReference type="PROSITE" id="PS00518">
    <property type="entry name" value="ZF_RING_1"/>
    <property type="match status" value="1"/>
</dbReference>
<dbReference type="EMBL" id="JADAQX010001035">
    <property type="protein sequence ID" value="KAF8819011.1"/>
    <property type="molecule type" value="Genomic_DNA"/>
</dbReference>
<comment type="caution">
    <text evidence="10">The sequence shown here is derived from an EMBL/GenBank/DDBJ whole genome shotgun (WGS) entry which is preliminary data.</text>
</comment>
<feature type="compositionally biased region" description="Basic and acidic residues" evidence="7">
    <location>
        <begin position="74"/>
        <end position="86"/>
    </location>
</feature>
<keyword evidence="5" id="KW-0862">Zinc</keyword>
<comment type="similarity">
    <text evidence="1">Belongs to the CHFR family.</text>
</comment>
<evidence type="ECO:0000256" key="6">
    <source>
        <dbReference type="PROSITE-ProRule" id="PRU00175"/>
    </source>
</evidence>
<evidence type="ECO:0000313" key="11">
    <source>
        <dbReference type="Proteomes" id="UP000823046"/>
    </source>
</evidence>
<feature type="region of interest" description="Disordered" evidence="7">
    <location>
        <begin position="467"/>
        <end position="516"/>
    </location>
</feature>
<feature type="region of interest" description="Disordered" evidence="7">
    <location>
        <begin position="65"/>
        <end position="105"/>
    </location>
</feature>
<dbReference type="InterPro" id="IPR008984">
    <property type="entry name" value="SMAD_FHA_dom_sf"/>
</dbReference>
<proteinExistence type="inferred from homology"/>
<dbReference type="InterPro" id="IPR013083">
    <property type="entry name" value="Znf_RING/FYVE/PHD"/>
</dbReference>
<dbReference type="SUPFAM" id="SSF49879">
    <property type="entry name" value="SMAD/FHA domain"/>
    <property type="match status" value="2"/>
</dbReference>
<feature type="domain" description="FHA" evidence="8">
    <location>
        <begin position="570"/>
        <end position="627"/>
    </location>
</feature>
<dbReference type="InterPro" id="IPR001841">
    <property type="entry name" value="Znf_RING"/>
</dbReference>
<dbReference type="SMART" id="SM00184">
    <property type="entry name" value="RING"/>
    <property type="match status" value="1"/>
</dbReference>
<accession>A0ABQ7J4R2</accession>
<evidence type="ECO:0000259" key="8">
    <source>
        <dbReference type="PROSITE" id="PS50006"/>
    </source>
</evidence>
<dbReference type="InterPro" id="IPR017907">
    <property type="entry name" value="Znf_RING_CS"/>
</dbReference>
<dbReference type="Pfam" id="PF00498">
    <property type="entry name" value="FHA"/>
    <property type="match status" value="2"/>
</dbReference>
<protein>
    <recommendedName>
        <fullName evidence="2">E3 ubiquitin-protein ligase CHFR</fullName>
    </recommendedName>
</protein>